<evidence type="ECO:0000313" key="3">
    <source>
        <dbReference type="Proteomes" id="UP000076088"/>
    </source>
</evidence>
<dbReference type="EMBL" id="CP013344">
    <property type="protein sequence ID" value="AMU92424.1"/>
    <property type="molecule type" value="Genomic_DNA"/>
</dbReference>
<dbReference type="AlphaFoldDB" id="A0AAC9AZ75"/>
<keyword evidence="1" id="KW-0812">Transmembrane</keyword>
<reference evidence="2 3" key="2">
    <citation type="journal article" date="2016" name="Genome Announc.">
        <title>Complete Genome Sequence of Sphingopyxis macrogoltabida Strain 203N (NBRC 111659), a Polyethylene Glycol Degrader.</title>
        <authorList>
            <person name="Ohtsubo Y."/>
            <person name="Nonoyama S."/>
            <person name="Nagata Y."/>
            <person name="Numata M."/>
            <person name="Tsuchikane K."/>
            <person name="Hosoyama A."/>
            <person name="Yamazoe A."/>
            <person name="Tsuda M."/>
            <person name="Fujita N."/>
            <person name="Kawai F."/>
        </authorList>
    </citation>
    <scope>NUCLEOTIDE SEQUENCE [LARGE SCALE GENOMIC DNA]</scope>
    <source>
        <strain evidence="2 3">203N</strain>
    </source>
</reference>
<feature type="transmembrane region" description="Helical" evidence="1">
    <location>
        <begin position="12"/>
        <end position="29"/>
    </location>
</feature>
<feature type="transmembrane region" description="Helical" evidence="1">
    <location>
        <begin position="65"/>
        <end position="83"/>
    </location>
</feature>
<gene>
    <name evidence="2" type="ORF">ATM17_25755</name>
</gene>
<feature type="transmembrane region" description="Helical" evidence="1">
    <location>
        <begin position="103"/>
        <end position="126"/>
    </location>
</feature>
<reference evidence="3" key="1">
    <citation type="submission" date="2015-11" db="EMBL/GenBank/DDBJ databases">
        <title>Complete genome sequence of a polyethylene-glycol degrader Sphingopyxis macrogoltabida 203N (NBRC 111659).</title>
        <authorList>
            <person name="Yoshiyuki O."/>
            <person name="Shouta N."/>
            <person name="Nagata Y."/>
            <person name="Numata M."/>
            <person name="Tsuchikane K."/>
            <person name="Hosoyama A."/>
            <person name="Yamazoe A."/>
            <person name="Tsuda M."/>
            <person name="Fujita N."/>
            <person name="Kawai F."/>
        </authorList>
    </citation>
    <scope>NUCLEOTIDE SEQUENCE [LARGE SCALE GENOMIC DNA]</scope>
    <source>
        <strain evidence="3">203N</strain>
    </source>
</reference>
<dbReference type="Proteomes" id="UP000076088">
    <property type="component" value="Chromosome"/>
</dbReference>
<evidence type="ECO:0000313" key="2">
    <source>
        <dbReference type="EMBL" id="AMU92424.1"/>
    </source>
</evidence>
<accession>A0AAC9AZ75</accession>
<dbReference type="KEGG" id="smaz:LH19_25185"/>
<keyword evidence="1" id="KW-0472">Membrane</keyword>
<proteinExistence type="predicted"/>
<sequence length="137" mass="15434">MIDDVPDRLLRHRRAVGAAAILLAVLTWTVDLTDLVYHCPYCRVQRTMIGALGVLLMLPNPAHWLVRYLSAIFGLFGLAVAAAQHFRGWAKIMGGEFSWGEQWYVNAWMLSGFAIFILTALLLLIWRWRPADGRGGP</sequence>
<name>A0AAC9AZ75_SPHMC</name>
<organism evidence="2 3">
    <name type="scientific">Sphingopyxis macrogoltabida</name>
    <name type="common">Sphingomonas macrogoltabidus</name>
    <dbReference type="NCBI Taxonomy" id="33050"/>
    <lineage>
        <taxon>Bacteria</taxon>
        <taxon>Pseudomonadati</taxon>
        <taxon>Pseudomonadota</taxon>
        <taxon>Alphaproteobacteria</taxon>
        <taxon>Sphingomonadales</taxon>
        <taxon>Sphingomonadaceae</taxon>
        <taxon>Sphingopyxis</taxon>
    </lineage>
</organism>
<keyword evidence="3" id="KW-1185">Reference proteome</keyword>
<evidence type="ECO:0000256" key="1">
    <source>
        <dbReference type="SAM" id="Phobius"/>
    </source>
</evidence>
<protein>
    <submittedName>
        <fullName evidence="2">Uncharacterized protein</fullName>
    </submittedName>
</protein>
<keyword evidence="1" id="KW-1133">Transmembrane helix</keyword>